<gene>
    <name evidence="1" type="ORF">O9H85_22090</name>
</gene>
<keyword evidence="2" id="KW-1185">Reference proteome</keyword>
<dbReference type="EMBL" id="JAQAGZ010000015">
    <property type="protein sequence ID" value="MCZ8515061.1"/>
    <property type="molecule type" value="Genomic_DNA"/>
</dbReference>
<proteinExistence type="predicted"/>
<sequence>MANKKIIDRPEKETLSGLLKAGKTIDWICEKWNVTPQTVRVWISKFNLKFPEKKSIKTKYTRKSKPNARDCPVCMQSRFVHFIATEKHWYCTHCDVEFDRNNAIHVYDENGNIIEVLSNKSEIWEKLRLGKAWNVHA</sequence>
<evidence type="ECO:0000313" key="2">
    <source>
        <dbReference type="Proteomes" id="UP001527882"/>
    </source>
</evidence>
<protein>
    <submittedName>
        <fullName evidence="1">Helix-turn-helix domain-containing protein</fullName>
    </submittedName>
</protein>
<comment type="caution">
    <text evidence="1">The sequence shown here is derived from an EMBL/GenBank/DDBJ whole genome shotgun (WGS) entry which is preliminary data.</text>
</comment>
<organism evidence="1 2">
    <name type="scientific">Paenibacillus gyeongsangnamensis</name>
    <dbReference type="NCBI Taxonomy" id="3388067"/>
    <lineage>
        <taxon>Bacteria</taxon>
        <taxon>Bacillati</taxon>
        <taxon>Bacillota</taxon>
        <taxon>Bacilli</taxon>
        <taxon>Bacillales</taxon>
        <taxon>Paenibacillaceae</taxon>
        <taxon>Paenibacillus</taxon>
    </lineage>
</organism>
<evidence type="ECO:0000313" key="1">
    <source>
        <dbReference type="EMBL" id="MCZ8515061.1"/>
    </source>
</evidence>
<name>A0ABT4QE61_9BACL</name>
<accession>A0ABT4QE61</accession>
<dbReference type="Proteomes" id="UP001527882">
    <property type="component" value="Unassembled WGS sequence"/>
</dbReference>
<dbReference type="RefSeq" id="WP_269883589.1">
    <property type="nucleotide sequence ID" value="NZ_JAQAGZ010000015.1"/>
</dbReference>
<reference evidence="1 2" key="1">
    <citation type="submission" date="2022-12" db="EMBL/GenBank/DDBJ databases">
        <title>Draft genome sequence of Paenibacillus sp. dW9.</title>
        <authorList>
            <person name="Choi E.-W."/>
            <person name="Kim D.-U."/>
        </authorList>
    </citation>
    <scope>NUCLEOTIDE SEQUENCE [LARGE SCALE GENOMIC DNA]</scope>
    <source>
        <strain evidence="2">dW9</strain>
    </source>
</reference>